<protein>
    <submittedName>
        <fullName evidence="1">Terminase large subunit</fullName>
    </submittedName>
</protein>
<organism evidence="1">
    <name type="scientific">Pseudomonas phage Pavpe01</name>
    <dbReference type="NCBI Taxonomy" id="3138545"/>
    <lineage>
        <taxon>Viruses</taxon>
    </lineage>
</organism>
<gene>
    <name evidence="1" type="ORF">Pavpe01_00024</name>
</gene>
<dbReference type="Gene3D" id="3.30.420.280">
    <property type="match status" value="1"/>
</dbReference>
<name>A0AAU6VZS6_9VIRU</name>
<accession>A0AAU6VZS6</accession>
<proteinExistence type="predicted"/>
<reference evidence="1" key="1">
    <citation type="journal article" date="2024" name="J. Gen. Virol.">
        <title>Novel phages of Pseudomonas syringae unveil numerous potential auxiliary metabolic genes.</title>
        <authorList>
            <person name="Feltin C."/>
            <person name="Garneau J.R."/>
            <person name="Morris C.E."/>
            <person name="Berard A."/>
            <person name="Torres-Barcelo C."/>
        </authorList>
    </citation>
    <scope>NUCLEOTIDE SEQUENCE</scope>
</reference>
<dbReference type="Gene3D" id="3.40.50.300">
    <property type="entry name" value="P-loop containing nucleotide triphosphate hydrolases"/>
    <property type="match status" value="1"/>
</dbReference>
<sequence length="547" mass="62530">MSLILDINGEALRPDAADKVIWTPDNAKVIWQPIPQTSQELALDSRAHHTLYTGARGPGKTDTQLMKFRRKVGIGYGGFMRGVIFDREYKNLDDLINKSKRWFYAFQDGAKFHAGTSALKWVWPTGEELLFRVAKNADDYWNYHGQEFPFIGWNELTKYPTGELYDMMMSTNRSSFTPEKDSPYRHRKYFEDTGQVAWVDEKHPEAEPHIMPEIPLEVFSTCNPYGSGHNWVKRRFIDPAPYGTVVRTKSKVYDPKTKEEVEVTKTQVCLFGSYVENIYLSKEYVATLNSEKDENRRKAWLLGDWDIVAGGALDDVWNKQKCVKPRFVVPKTWRIDRSFDWGSSHPFSVGWWAEANGEEATIIWPDGKVEKFAPPPGSLIRVFEWYGTKEVGTNKGLKMSARKVAEGIRDIEVALMANGWILTQPWSGPADNQIRNVIEDETETIERKMSAVGINWTESDKSPGSRKNGLELIRGRLEAANDGEDKALYFMDCCRAAISILPTLPRDTKLLDDVDTDSEDHIYDEVRYRVLAGNNRATTSIKLVRPT</sequence>
<evidence type="ECO:0000313" key="1">
    <source>
        <dbReference type="EMBL" id="XAI69936.1"/>
    </source>
</evidence>
<dbReference type="InterPro" id="IPR027417">
    <property type="entry name" value="P-loop_NTPase"/>
</dbReference>
<dbReference type="EMBL" id="PP179316">
    <property type="protein sequence ID" value="XAI69936.1"/>
    <property type="molecule type" value="Genomic_DNA"/>
</dbReference>